<comment type="caution">
    <text evidence="1">The sequence shown here is derived from an EMBL/GenBank/DDBJ whole genome shotgun (WGS) entry which is preliminary data.</text>
</comment>
<proteinExistence type="predicted"/>
<dbReference type="AlphaFoldDB" id="A0AAW1N1A4"/>
<dbReference type="Proteomes" id="UP001458880">
    <property type="component" value="Unassembled WGS sequence"/>
</dbReference>
<dbReference type="EMBL" id="JASPKY010000011">
    <property type="protein sequence ID" value="KAK9753673.1"/>
    <property type="molecule type" value="Genomic_DNA"/>
</dbReference>
<keyword evidence="2" id="KW-1185">Reference proteome</keyword>
<gene>
    <name evidence="1" type="ORF">QE152_g1849</name>
</gene>
<organism evidence="1 2">
    <name type="scientific">Popillia japonica</name>
    <name type="common">Japanese beetle</name>
    <dbReference type="NCBI Taxonomy" id="7064"/>
    <lineage>
        <taxon>Eukaryota</taxon>
        <taxon>Metazoa</taxon>
        <taxon>Ecdysozoa</taxon>
        <taxon>Arthropoda</taxon>
        <taxon>Hexapoda</taxon>
        <taxon>Insecta</taxon>
        <taxon>Pterygota</taxon>
        <taxon>Neoptera</taxon>
        <taxon>Endopterygota</taxon>
        <taxon>Coleoptera</taxon>
        <taxon>Polyphaga</taxon>
        <taxon>Scarabaeiformia</taxon>
        <taxon>Scarabaeidae</taxon>
        <taxon>Rutelinae</taxon>
        <taxon>Popillia</taxon>
    </lineage>
</organism>
<accession>A0AAW1N1A4</accession>
<sequence length="75" mass="8376">MDLKMDITGSDDIESSFCTRDRKETLQGTPASILTTNTSGNTYLRDDISELRLSNIISVHYDVVLVNLDIGIDRI</sequence>
<evidence type="ECO:0000313" key="2">
    <source>
        <dbReference type="Proteomes" id="UP001458880"/>
    </source>
</evidence>
<protein>
    <submittedName>
        <fullName evidence="1">Uncharacterized protein</fullName>
    </submittedName>
</protein>
<evidence type="ECO:0000313" key="1">
    <source>
        <dbReference type="EMBL" id="KAK9753673.1"/>
    </source>
</evidence>
<reference evidence="1 2" key="1">
    <citation type="journal article" date="2024" name="BMC Genomics">
        <title>De novo assembly and annotation of Popillia japonica's genome with initial clues to its potential as an invasive pest.</title>
        <authorList>
            <person name="Cucini C."/>
            <person name="Boschi S."/>
            <person name="Funari R."/>
            <person name="Cardaioli E."/>
            <person name="Iannotti N."/>
            <person name="Marturano G."/>
            <person name="Paoli F."/>
            <person name="Bruttini M."/>
            <person name="Carapelli A."/>
            <person name="Frati F."/>
            <person name="Nardi F."/>
        </authorList>
    </citation>
    <scope>NUCLEOTIDE SEQUENCE [LARGE SCALE GENOMIC DNA]</scope>
    <source>
        <strain evidence="1">DMR45628</strain>
    </source>
</reference>
<name>A0AAW1N1A4_POPJA</name>